<keyword evidence="4" id="KW-0804">Transcription</keyword>
<protein>
    <submittedName>
        <fullName evidence="6">LysR family transcriptional regulator</fullName>
    </submittedName>
</protein>
<keyword evidence="2" id="KW-0805">Transcription regulation</keyword>
<evidence type="ECO:0000256" key="4">
    <source>
        <dbReference type="ARBA" id="ARBA00023163"/>
    </source>
</evidence>
<organism evidence="6 7">
    <name type="scientific">Pseudomonas sessilinigenes</name>
    <dbReference type="NCBI Taxonomy" id="658629"/>
    <lineage>
        <taxon>Bacteria</taxon>
        <taxon>Pseudomonadati</taxon>
        <taxon>Pseudomonadota</taxon>
        <taxon>Gammaproteobacteria</taxon>
        <taxon>Pseudomonadales</taxon>
        <taxon>Pseudomonadaceae</taxon>
        <taxon>Pseudomonas</taxon>
    </lineage>
</organism>
<dbReference type="Proteomes" id="UP000693952">
    <property type="component" value="Chromosome"/>
</dbReference>
<dbReference type="PROSITE" id="PS50931">
    <property type="entry name" value="HTH_LYSR"/>
    <property type="match status" value="1"/>
</dbReference>
<dbReference type="InterPro" id="IPR000847">
    <property type="entry name" value="LysR_HTH_N"/>
</dbReference>
<dbReference type="Gene3D" id="3.40.190.10">
    <property type="entry name" value="Periplasmic binding protein-like II"/>
    <property type="match status" value="2"/>
</dbReference>
<evidence type="ECO:0000256" key="3">
    <source>
        <dbReference type="ARBA" id="ARBA00023125"/>
    </source>
</evidence>
<dbReference type="PRINTS" id="PR00039">
    <property type="entry name" value="HTHLYSR"/>
</dbReference>
<dbReference type="CDD" id="cd08417">
    <property type="entry name" value="PBP2_Nitroaromatics_like"/>
    <property type="match status" value="1"/>
</dbReference>
<gene>
    <name evidence="6" type="ORF">KSS89_22400</name>
</gene>
<name>A0ABX8MI56_9PSED</name>
<dbReference type="PANTHER" id="PTHR30118">
    <property type="entry name" value="HTH-TYPE TRANSCRIPTIONAL REGULATOR LEUO-RELATED"/>
    <property type="match status" value="1"/>
</dbReference>
<reference evidence="6" key="1">
    <citation type="submission" date="2021-06" db="EMBL/GenBank/DDBJ databases">
        <title>Updating the genus Pseudomonas: Description of 43 new species and partition of the Pseudomonas putida group.</title>
        <authorList>
            <person name="Girard L."/>
            <person name="Lood C."/>
            <person name="Vandamme P."/>
            <person name="Rokni-Zadeh H."/>
            <person name="van Noort V."/>
            <person name="Hofte M."/>
            <person name="Lavigne R."/>
            <person name="De Mot R."/>
        </authorList>
    </citation>
    <scope>NUCLEOTIDE SEQUENCE</scope>
    <source>
        <strain evidence="6">CMR12a</strain>
    </source>
</reference>
<dbReference type="Gene3D" id="1.10.10.10">
    <property type="entry name" value="Winged helix-like DNA-binding domain superfamily/Winged helix DNA-binding domain"/>
    <property type="match status" value="1"/>
</dbReference>
<evidence type="ECO:0000256" key="1">
    <source>
        <dbReference type="ARBA" id="ARBA00009437"/>
    </source>
</evidence>
<dbReference type="InterPro" id="IPR005119">
    <property type="entry name" value="LysR_subst-bd"/>
</dbReference>
<dbReference type="SUPFAM" id="SSF53850">
    <property type="entry name" value="Periplasmic binding protein-like II"/>
    <property type="match status" value="1"/>
</dbReference>
<keyword evidence="3" id="KW-0238">DNA-binding</keyword>
<proteinExistence type="inferred from homology"/>
<dbReference type="SUPFAM" id="SSF46785">
    <property type="entry name" value="Winged helix' DNA-binding domain"/>
    <property type="match status" value="1"/>
</dbReference>
<dbReference type="InterPro" id="IPR037402">
    <property type="entry name" value="YidZ_PBP2"/>
</dbReference>
<dbReference type="Pfam" id="PF00126">
    <property type="entry name" value="HTH_1"/>
    <property type="match status" value="1"/>
</dbReference>
<comment type="similarity">
    <text evidence="1">Belongs to the LysR transcriptional regulatory family.</text>
</comment>
<dbReference type="InterPro" id="IPR036388">
    <property type="entry name" value="WH-like_DNA-bd_sf"/>
</dbReference>
<keyword evidence="7" id="KW-1185">Reference proteome</keyword>
<evidence type="ECO:0000313" key="7">
    <source>
        <dbReference type="Proteomes" id="UP000693952"/>
    </source>
</evidence>
<evidence type="ECO:0000313" key="6">
    <source>
        <dbReference type="EMBL" id="QXH38975.1"/>
    </source>
</evidence>
<dbReference type="InterPro" id="IPR036390">
    <property type="entry name" value="WH_DNA-bd_sf"/>
</dbReference>
<dbReference type="EMBL" id="CP077074">
    <property type="protein sequence ID" value="QXH38975.1"/>
    <property type="molecule type" value="Genomic_DNA"/>
</dbReference>
<dbReference type="InterPro" id="IPR050389">
    <property type="entry name" value="LysR-type_TF"/>
</dbReference>
<accession>A0ABX8MI56</accession>
<dbReference type="PANTHER" id="PTHR30118:SF15">
    <property type="entry name" value="TRANSCRIPTIONAL REGULATORY PROTEIN"/>
    <property type="match status" value="1"/>
</dbReference>
<evidence type="ECO:0000256" key="2">
    <source>
        <dbReference type="ARBA" id="ARBA00023015"/>
    </source>
</evidence>
<dbReference type="RefSeq" id="WP_124347859.1">
    <property type="nucleotide sequence ID" value="NZ_CP027706.1"/>
</dbReference>
<sequence length="314" mass="34327">MPPLDLTRFDLNLLVVLEALWIERHVGRAAARLHLSQSATSHALSRLRIAFADQLFIRNPRGIAPTPLAVEVMPRVAEVLESVRLIASPRGSFDPSRLQAKLWVAATDHAILTVIAPVLAKIQAAAPDLVLGLRPADVESALRMLDSGELDIVLGAGSFAQIPQRFDCQRVHQERFIGIARKGHPALVQRGKKWHMGLDDFVRLPHILVSPRGDTRGVVDAALESLGRARKVGVACPSFLAVPFMVGASQSIAVVAERVALRMQETAQLAVFELPLALPTWEVWVIRAQGRVTEPAIEWLTNMLLRDESSGGPL</sequence>
<feature type="domain" description="HTH lysR-type" evidence="5">
    <location>
        <begin position="9"/>
        <end position="66"/>
    </location>
</feature>
<dbReference type="Pfam" id="PF03466">
    <property type="entry name" value="LysR_substrate"/>
    <property type="match status" value="1"/>
</dbReference>
<evidence type="ECO:0000259" key="5">
    <source>
        <dbReference type="PROSITE" id="PS50931"/>
    </source>
</evidence>